<evidence type="ECO:0000256" key="1">
    <source>
        <dbReference type="SAM" id="SignalP"/>
    </source>
</evidence>
<sequence>MVLSNYIRHRLHLAALALSLFQHGHAAPECTSETPDGPLQITASCIDPLYTTPIITSRSDFSFPIPHHRVSGYFNDTSVDFNIYLPITTNNNTNSNTNTNTNTIWPTRFFQLVYPLQNSTAEDEAIAFGTDSDAYTVRVAAGIGYRGDAAVAKLSKRIACEYYTSNSSNHNGIVTTDDETEEDNSCTIHGYIYGGSGGSLQTIGAIENTEGVWDGAIALIQAIPISNLNNWAIRALAGLVLDGKSAALVDSVQPGGSGDPLTDAELDLEDFERDVFEEASALGVPLRAWEDFDGVARNRTKLYEVLRTSVVRPVKQADPTFVDDFWGRKGYLGTEESGLGEFFRGSLVEYNDTVQEVVLGADGVPTSIVLGKVPAGSPIGLEFTIVNGAQDLGTFTGLLDKNDKSVYLYGENNKTTLSHLAAGTHLQIDNRWYLAIHTWHRHQIPPLRAGYYGYNDYLRTKNGSPRYPQRDTFLAPSISASASGGGTHTGAIKGKLFVMDNLVDYDAFPWHADWYKQQVQRALGGRADDNFRLYYNDHADHQMGPVPQSLQARLVNFTGIYEQLLRDLSAWVEEGVAPPVPSRYSVKAGQVALPRSAAERRGVQPVVELTVDGRNRSEAAAGESVLFRVRAEAVPRTGKIVSVEWDFEGTGEFVAGELRKASKRVDMWVQHAYNSVGTFLPAVRVAVHRDGDTETVFARVMNLGRARMIVS</sequence>
<accession>A0A0U5HKN6</accession>
<name>A0A0U5HKN6_ASPCI</name>
<dbReference type="OrthoDB" id="2580675at2759"/>
<feature type="signal peptide" evidence="1">
    <location>
        <begin position="1"/>
        <end position="26"/>
    </location>
</feature>
<dbReference type="Proteomes" id="UP000054771">
    <property type="component" value="Unassembled WGS sequence"/>
</dbReference>
<keyword evidence="3" id="KW-1185">Reference proteome</keyword>
<feature type="chain" id="PRO_5006858844" evidence="1">
    <location>
        <begin position="27"/>
        <end position="711"/>
    </location>
</feature>
<proteinExistence type="predicted"/>
<keyword evidence="1" id="KW-0732">Signal</keyword>
<dbReference type="OMA" id="ADHQMGP"/>
<dbReference type="STRING" id="454130.A0A0U5HKN6"/>
<evidence type="ECO:0000313" key="2">
    <source>
        <dbReference type="EMBL" id="CEN62136.1"/>
    </source>
</evidence>
<dbReference type="EMBL" id="CDMC01000007">
    <property type="protein sequence ID" value="CEN62136.1"/>
    <property type="molecule type" value="Genomic_DNA"/>
</dbReference>
<organism evidence="2 3">
    <name type="scientific">Aspergillus calidoustus</name>
    <dbReference type="NCBI Taxonomy" id="454130"/>
    <lineage>
        <taxon>Eukaryota</taxon>
        <taxon>Fungi</taxon>
        <taxon>Dikarya</taxon>
        <taxon>Ascomycota</taxon>
        <taxon>Pezizomycotina</taxon>
        <taxon>Eurotiomycetes</taxon>
        <taxon>Eurotiomycetidae</taxon>
        <taxon>Eurotiales</taxon>
        <taxon>Aspergillaceae</taxon>
        <taxon>Aspergillus</taxon>
        <taxon>Aspergillus subgen. Nidulantes</taxon>
    </lineage>
</organism>
<reference evidence="3" key="1">
    <citation type="journal article" date="2016" name="Genome Announc.">
        <title>Draft genome sequences of fungus Aspergillus calidoustus.</title>
        <authorList>
            <person name="Horn F."/>
            <person name="Linde J."/>
            <person name="Mattern D.J."/>
            <person name="Walther G."/>
            <person name="Guthke R."/>
            <person name="Scherlach K."/>
            <person name="Martin K."/>
            <person name="Brakhage A.A."/>
            <person name="Petzke L."/>
            <person name="Valiante V."/>
        </authorList>
    </citation>
    <scope>NUCLEOTIDE SEQUENCE [LARGE SCALE GENOMIC DNA]</scope>
    <source>
        <strain evidence="3">SF006504</strain>
    </source>
</reference>
<protein>
    <submittedName>
        <fullName evidence="2">Uncharacterized protein</fullName>
    </submittedName>
</protein>
<evidence type="ECO:0000313" key="3">
    <source>
        <dbReference type="Proteomes" id="UP000054771"/>
    </source>
</evidence>
<dbReference type="AlphaFoldDB" id="A0A0U5HKN6"/>
<gene>
    <name evidence="2" type="ORF">ASPCAL08775</name>
</gene>